<evidence type="ECO:0000313" key="3">
    <source>
        <dbReference type="Proteomes" id="UP000516437"/>
    </source>
</evidence>
<keyword evidence="3" id="KW-1185">Reference proteome</keyword>
<name>A0A6A1VQ09_9ROSI</name>
<feature type="region of interest" description="Disordered" evidence="1">
    <location>
        <begin position="1"/>
        <end position="65"/>
    </location>
</feature>
<proteinExistence type="predicted"/>
<gene>
    <name evidence="2" type="ORF">CJ030_MR5G017309</name>
</gene>
<comment type="caution">
    <text evidence="2">The sequence shown here is derived from an EMBL/GenBank/DDBJ whole genome shotgun (WGS) entry which is preliminary data.</text>
</comment>
<feature type="compositionally biased region" description="Basic and acidic residues" evidence="1">
    <location>
        <begin position="207"/>
        <end position="217"/>
    </location>
</feature>
<dbReference type="EMBL" id="RXIC02000023">
    <property type="protein sequence ID" value="KAB1214046.1"/>
    <property type="molecule type" value="Genomic_DNA"/>
</dbReference>
<feature type="region of interest" description="Disordered" evidence="1">
    <location>
        <begin position="170"/>
        <end position="217"/>
    </location>
</feature>
<sequence length="217" mass="23276">MGCGESKHDVATGNTILRRKKSKADPKKSKDIGTVLETNAKYNTTNSSAEKEGKKQSGSAVAADAKDISEVKAVKEGGEVAGQETVGRLISPDSPNHFFSSRENEERIEGIIAAEGRPSDESDFFSPSCHAAGKDYFSTENIKADNAEEGKEMVEETKAEKGNEEIIKMEQESVVKDAGVPETTIGAKGSRAISEEKNPTTEEEDKADTSTKDVSTK</sequence>
<dbReference type="Proteomes" id="UP000516437">
    <property type="component" value="Chromosome 5"/>
</dbReference>
<accession>A0A6A1VQ09</accession>
<organism evidence="2 3">
    <name type="scientific">Morella rubra</name>
    <name type="common">Chinese bayberry</name>
    <dbReference type="NCBI Taxonomy" id="262757"/>
    <lineage>
        <taxon>Eukaryota</taxon>
        <taxon>Viridiplantae</taxon>
        <taxon>Streptophyta</taxon>
        <taxon>Embryophyta</taxon>
        <taxon>Tracheophyta</taxon>
        <taxon>Spermatophyta</taxon>
        <taxon>Magnoliopsida</taxon>
        <taxon>eudicotyledons</taxon>
        <taxon>Gunneridae</taxon>
        <taxon>Pentapetalae</taxon>
        <taxon>rosids</taxon>
        <taxon>fabids</taxon>
        <taxon>Fagales</taxon>
        <taxon>Myricaceae</taxon>
        <taxon>Morella</taxon>
    </lineage>
</organism>
<evidence type="ECO:0000256" key="1">
    <source>
        <dbReference type="SAM" id="MobiDB-lite"/>
    </source>
</evidence>
<feature type="compositionally biased region" description="Basic and acidic residues" evidence="1">
    <location>
        <begin position="1"/>
        <end position="10"/>
    </location>
</feature>
<evidence type="ECO:0000313" key="2">
    <source>
        <dbReference type="EMBL" id="KAB1214046.1"/>
    </source>
</evidence>
<feature type="compositionally biased region" description="Polar residues" evidence="1">
    <location>
        <begin position="36"/>
        <end position="48"/>
    </location>
</feature>
<dbReference type="OrthoDB" id="776378at2759"/>
<dbReference type="AlphaFoldDB" id="A0A6A1VQ09"/>
<reference evidence="2 3" key="1">
    <citation type="journal article" date="2019" name="Plant Biotechnol. J.">
        <title>The red bayberry genome and genetic basis of sex determination.</title>
        <authorList>
            <person name="Jia H.M."/>
            <person name="Jia H.J."/>
            <person name="Cai Q.L."/>
            <person name="Wang Y."/>
            <person name="Zhao H.B."/>
            <person name="Yang W.F."/>
            <person name="Wang G.Y."/>
            <person name="Li Y.H."/>
            <person name="Zhan D.L."/>
            <person name="Shen Y.T."/>
            <person name="Niu Q.F."/>
            <person name="Chang L."/>
            <person name="Qiu J."/>
            <person name="Zhao L."/>
            <person name="Xie H.B."/>
            <person name="Fu W.Y."/>
            <person name="Jin J."/>
            <person name="Li X.W."/>
            <person name="Jiao Y."/>
            <person name="Zhou C.C."/>
            <person name="Tu T."/>
            <person name="Chai C.Y."/>
            <person name="Gao J.L."/>
            <person name="Fan L.J."/>
            <person name="van de Weg E."/>
            <person name="Wang J.Y."/>
            <person name="Gao Z.S."/>
        </authorList>
    </citation>
    <scope>NUCLEOTIDE SEQUENCE [LARGE SCALE GENOMIC DNA]</scope>
    <source>
        <tissue evidence="2">Leaves</tissue>
    </source>
</reference>
<protein>
    <submittedName>
        <fullName evidence="2">Uncharacterized protein</fullName>
    </submittedName>
</protein>